<name>A0A8S3TEK1_MYTED</name>
<comment type="caution">
    <text evidence="5">The sequence shown here is derived from an EMBL/GenBank/DDBJ whole genome shotgun (WGS) entry which is preliminary data.</text>
</comment>
<feature type="compositionally biased region" description="Low complexity" evidence="1">
    <location>
        <begin position="1172"/>
        <end position="1191"/>
    </location>
</feature>
<evidence type="ECO:0000313" key="6">
    <source>
        <dbReference type="Proteomes" id="UP000683360"/>
    </source>
</evidence>
<gene>
    <name evidence="5" type="ORF">MEDL_42806</name>
</gene>
<dbReference type="EMBL" id="CAJPWZ010002039">
    <property type="protein sequence ID" value="CAG2229924.1"/>
    <property type="molecule type" value="Genomic_DNA"/>
</dbReference>
<feature type="compositionally biased region" description="Pro residues" evidence="1">
    <location>
        <begin position="423"/>
        <end position="445"/>
    </location>
</feature>
<feature type="compositionally biased region" description="Low complexity" evidence="1">
    <location>
        <begin position="527"/>
        <end position="543"/>
    </location>
</feature>
<keyword evidence="2" id="KW-1133">Transmembrane helix</keyword>
<protein>
    <recommendedName>
        <fullName evidence="4">DUF7042 domain-containing protein</fullName>
    </recommendedName>
</protein>
<evidence type="ECO:0000256" key="3">
    <source>
        <dbReference type="SAM" id="SignalP"/>
    </source>
</evidence>
<dbReference type="OrthoDB" id="6083829at2759"/>
<organism evidence="5 6">
    <name type="scientific">Mytilus edulis</name>
    <name type="common">Blue mussel</name>
    <dbReference type="NCBI Taxonomy" id="6550"/>
    <lineage>
        <taxon>Eukaryota</taxon>
        <taxon>Metazoa</taxon>
        <taxon>Spiralia</taxon>
        <taxon>Lophotrochozoa</taxon>
        <taxon>Mollusca</taxon>
        <taxon>Bivalvia</taxon>
        <taxon>Autobranchia</taxon>
        <taxon>Pteriomorphia</taxon>
        <taxon>Mytilida</taxon>
        <taxon>Mytiloidea</taxon>
        <taxon>Mytilidae</taxon>
        <taxon>Mytilinae</taxon>
        <taxon>Mytilus</taxon>
    </lineage>
</organism>
<feature type="region of interest" description="Disordered" evidence="1">
    <location>
        <begin position="494"/>
        <end position="548"/>
    </location>
</feature>
<feature type="compositionally biased region" description="Polar residues" evidence="1">
    <location>
        <begin position="762"/>
        <end position="788"/>
    </location>
</feature>
<feature type="compositionally biased region" description="Low complexity" evidence="1">
    <location>
        <begin position="511"/>
        <end position="520"/>
    </location>
</feature>
<feature type="region of interest" description="Disordered" evidence="1">
    <location>
        <begin position="363"/>
        <end position="400"/>
    </location>
</feature>
<feature type="chain" id="PRO_5035870959" description="DUF7042 domain-containing protein" evidence="3">
    <location>
        <begin position="25"/>
        <end position="1290"/>
    </location>
</feature>
<keyword evidence="6" id="KW-1185">Reference proteome</keyword>
<reference evidence="5" key="1">
    <citation type="submission" date="2021-03" db="EMBL/GenBank/DDBJ databases">
        <authorList>
            <person name="Bekaert M."/>
        </authorList>
    </citation>
    <scope>NUCLEOTIDE SEQUENCE</scope>
</reference>
<dbReference type="Proteomes" id="UP000683360">
    <property type="component" value="Unassembled WGS sequence"/>
</dbReference>
<feature type="transmembrane region" description="Helical" evidence="2">
    <location>
        <begin position="323"/>
        <end position="348"/>
    </location>
</feature>
<keyword evidence="2" id="KW-0472">Membrane</keyword>
<feature type="region of interest" description="Disordered" evidence="1">
    <location>
        <begin position="1167"/>
        <end position="1209"/>
    </location>
</feature>
<evidence type="ECO:0000313" key="5">
    <source>
        <dbReference type="EMBL" id="CAG2229924.1"/>
    </source>
</evidence>
<keyword evidence="3" id="KW-0732">Signal</keyword>
<keyword evidence="2" id="KW-0812">Transmembrane</keyword>
<feature type="region of interest" description="Disordered" evidence="1">
    <location>
        <begin position="281"/>
        <end position="307"/>
    </location>
</feature>
<accession>A0A8S3TEK1</accession>
<dbReference type="InterPro" id="IPR055470">
    <property type="entry name" value="DUF7042"/>
</dbReference>
<feature type="domain" description="DUF7042" evidence="4">
    <location>
        <begin position="1046"/>
        <end position="1163"/>
    </location>
</feature>
<feature type="region of interest" description="Disordered" evidence="1">
    <location>
        <begin position="419"/>
        <end position="448"/>
    </location>
</feature>
<feature type="transmembrane region" description="Helical" evidence="2">
    <location>
        <begin position="1222"/>
        <end position="1247"/>
    </location>
</feature>
<evidence type="ECO:0000256" key="2">
    <source>
        <dbReference type="SAM" id="Phobius"/>
    </source>
</evidence>
<sequence>MDTKGCILFLSEILFVLHIQSVSADCTFDSSLVGSWTSNVYDTITVSSSVLTLGSHTFNINGKTTTDWTCHDNSTEPYVILRSEIFELYTSESVAYICMEATAVNNNSYYFYMNSPKNTFIGSERIHIFGTASNATGNATEICTETPSKAEFISMVRTGSEEIALADCPDPLYRNFTYIFNTGGTDICSSPNNGFVSVCPSRQELNFDYDKCANRIAYTSFGRLGCVASIIDDSSGTHYTSLYNFDDTVNRLTTHRFTCAAVQNAASGDIQVTYTPEITTTSTSTTTTTTTTATPTTTPEATTTETMTNTTESAAVDSNDSNIWPIVGAVLGGLLVISLLLIILYCLLRKKKAPESKDDLVKVEDGLDDDQSDDGSIPSIEYPETWDTPTKDPIGPLRRYVTTDTMSQTELLKKLKNINFRKPPTPPPPPPPPTPPPKTPPPKYMPWPWRTAKRASALVSKQDKGNLADYTISKYGIKYDDTGIPISDKKLSRQATKFIPPPKSLMRMSRESSVISRSNSLPSLKESQSTETRPPTRSSSPDDSFYRSQSMEDIPATSTTDLDSQVVSTIDPLSMQDIQIPTPSTTFNSFAPPKGTQLPLIIHKPVINTGVSSAAFTKDIQTPALKRIQMYRALSTGSIGTFSDRTQTEILMEEEKGINEADVVNKTEIINDKDRPSIMDKTKQYNKTVPHYMFPIRSNSLTKFEKKMSKNPLSQTLPRSKTEMVPLSEKINRPKKNTLKKKKKKGKKNSNKKRKSKTNANFNTGSSSNKSTTAENDNTPETDQSSPNLGMKSETFVRKQEQTEHLPPTTDFLHRMKSSATDFQDSGISADESSLDRQRSYCATKLPSITTNSEVGNTEQQKNDEQIKLPNLETKQKSYLPCSIYVSGEVLRQDRSCYYAAIVNGCTFDSGLIGTWNSNAYGTITITSNTLTLGEHAFQINSKSSTDWTCFNDATSPYIILQSELFQIVSTSSYAYICMNVQAENSNSYYFYMHSPTNNQFSNERINVYAATATPGNPAAALCTETPSTAEFISMVKIGSEENALTDCPYPLHRNFTYIFNEGSGDKCTTNSFISACPGQQEMNFDYTKCAERIAYSSEGRIGCVATIDDGSGTLYTSLYNYDASVNGLTTFRFTCAAVQGVTSGDVQVSYAQKRCDADQSYSSLPSDGALLTLTPNETTTTTEEATTTEEITTENDETTTETSTTTTESPIPILTTDSVNVGAIIGGVLGAILFIILLLLLVLYCIHRHKVVAKQRAIIDRRLKLFKIKQAQGLSKLHSICSKIHIHVY</sequence>
<proteinExistence type="predicted"/>
<feature type="compositionally biased region" description="Basic residues" evidence="1">
    <location>
        <begin position="733"/>
        <end position="757"/>
    </location>
</feature>
<evidence type="ECO:0000256" key="1">
    <source>
        <dbReference type="SAM" id="MobiDB-lite"/>
    </source>
</evidence>
<dbReference type="Pfam" id="PF23069">
    <property type="entry name" value="DUF7042"/>
    <property type="match status" value="2"/>
</dbReference>
<feature type="signal peptide" evidence="3">
    <location>
        <begin position="1"/>
        <end position="24"/>
    </location>
</feature>
<evidence type="ECO:0000259" key="4">
    <source>
        <dbReference type="Pfam" id="PF23069"/>
    </source>
</evidence>
<feature type="domain" description="DUF7042" evidence="4">
    <location>
        <begin position="168"/>
        <end position="290"/>
    </location>
</feature>
<feature type="region of interest" description="Disordered" evidence="1">
    <location>
        <begin position="706"/>
        <end position="790"/>
    </location>
</feature>